<sequence length="333" mass="36652">MARVDLLCVFAWGFLYWLMSLPTKRFGPMLIGALLNMSLYGVSLIFLRRASEIAEQWTGPSVESLPQIPSALGRYRKDNSGNPDFPWIRRLIIYLCVAGTAAIFVQCGTIYQPLIMQYGALCHTSNPIVSAPIQLFTAWRIRCIMKHHNSNFNTKTAIIRGSFIIPTLIAILSLIAFGLPVLGSGMTLAFLVILRNRQFSDFPRVATLATVWLGTAAACDVGIAIAMTWTLLTRPKQFDSPDLKGRVSRIVRLTLMTGSLTALGSLADVCIFHMFPNTTLNFVVNFPLSSLYICSVLSLLNLRERPASQEVETGSVSETTATEVPSLGVIDIS</sequence>
<dbReference type="EMBL" id="JARKIF010000003">
    <property type="protein sequence ID" value="KAJ7644776.1"/>
    <property type="molecule type" value="Genomic_DNA"/>
</dbReference>
<feature type="transmembrane region" description="Helical" evidence="1">
    <location>
        <begin position="91"/>
        <end position="112"/>
    </location>
</feature>
<reference evidence="3" key="1">
    <citation type="submission" date="2023-03" db="EMBL/GenBank/DDBJ databases">
        <title>Massive genome expansion in bonnet fungi (Mycena s.s.) driven by repeated elements and novel gene families across ecological guilds.</title>
        <authorList>
            <consortium name="Lawrence Berkeley National Laboratory"/>
            <person name="Harder C.B."/>
            <person name="Miyauchi S."/>
            <person name="Viragh M."/>
            <person name="Kuo A."/>
            <person name="Thoen E."/>
            <person name="Andreopoulos B."/>
            <person name="Lu D."/>
            <person name="Skrede I."/>
            <person name="Drula E."/>
            <person name="Henrissat B."/>
            <person name="Morin E."/>
            <person name="Kohler A."/>
            <person name="Barry K."/>
            <person name="LaButti K."/>
            <person name="Morin E."/>
            <person name="Salamov A."/>
            <person name="Lipzen A."/>
            <person name="Mereny Z."/>
            <person name="Hegedus B."/>
            <person name="Baldrian P."/>
            <person name="Stursova M."/>
            <person name="Weitz H."/>
            <person name="Taylor A."/>
            <person name="Grigoriev I.V."/>
            <person name="Nagy L.G."/>
            <person name="Martin F."/>
            <person name="Kauserud H."/>
        </authorList>
    </citation>
    <scope>NUCLEOTIDE SEQUENCE</scope>
    <source>
        <strain evidence="3">9284</strain>
    </source>
</reference>
<keyword evidence="1" id="KW-1133">Transmembrane helix</keyword>
<name>A0AAD7FYM3_9AGAR</name>
<dbReference type="Pfam" id="PF20152">
    <property type="entry name" value="DUF6534"/>
    <property type="match status" value="1"/>
</dbReference>
<evidence type="ECO:0000313" key="3">
    <source>
        <dbReference type="EMBL" id="KAJ7644776.1"/>
    </source>
</evidence>
<feature type="transmembrane region" description="Helical" evidence="1">
    <location>
        <begin position="162"/>
        <end position="193"/>
    </location>
</feature>
<dbReference type="InterPro" id="IPR045339">
    <property type="entry name" value="DUF6534"/>
</dbReference>
<protein>
    <recommendedName>
        <fullName evidence="2">DUF6534 domain-containing protein</fullName>
    </recommendedName>
</protein>
<accession>A0AAD7FYM3</accession>
<dbReference type="AlphaFoldDB" id="A0AAD7FYM3"/>
<organism evidence="3 4">
    <name type="scientific">Roridomyces roridus</name>
    <dbReference type="NCBI Taxonomy" id="1738132"/>
    <lineage>
        <taxon>Eukaryota</taxon>
        <taxon>Fungi</taxon>
        <taxon>Dikarya</taxon>
        <taxon>Basidiomycota</taxon>
        <taxon>Agaricomycotina</taxon>
        <taxon>Agaricomycetes</taxon>
        <taxon>Agaricomycetidae</taxon>
        <taxon>Agaricales</taxon>
        <taxon>Marasmiineae</taxon>
        <taxon>Mycenaceae</taxon>
        <taxon>Roridomyces</taxon>
    </lineage>
</organism>
<feature type="transmembrane region" description="Helical" evidence="1">
    <location>
        <begin position="30"/>
        <end position="47"/>
    </location>
</feature>
<dbReference type="PANTHER" id="PTHR40465:SF1">
    <property type="entry name" value="DUF6534 DOMAIN-CONTAINING PROTEIN"/>
    <property type="match status" value="1"/>
</dbReference>
<feature type="transmembrane region" description="Helical" evidence="1">
    <location>
        <begin position="118"/>
        <end position="141"/>
    </location>
</feature>
<keyword evidence="1" id="KW-0812">Transmembrane</keyword>
<comment type="caution">
    <text evidence="3">The sequence shown here is derived from an EMBL/GenBank/DDBJ whole genome shotgun (WGS) entry which is preliminary data.</text>
</comment>
<feature type="transmembrane region" description="Helical" evidence="1">
    <location>
        <begin position="282"/>
        <end position="302"/>
    </location>
</feature>
<keyword evidence="1" id="KW-0472">Membrane</keyword>
<evidence type="ECO:0000259" key="2">
    <source>
        <dbReference type="Pfam" id="PF20152"/>
    </source>
</evidence>
<dbReference type="PANTHER" id="PTHR40465">
    <property type="entry name" value="CHROMOSOME 1, WHOLE GENOME SHOTGUN SEQUENCE"/>
    <property type="match status" value="1"/>
</dbReference>
<evidence type="ECO:0000256" key="1">
    <source>
        <dbReference type="SAM" id="Phobius"/>
    </source>
</evidence>
<keyword evidence="4" id="KW-1185">Reference proteome</keyword>
<dbReference type="Proteomes" id="UP001221142">
    <property type="component" value="Unassembled WGS sequence"/>
</dbReference>
<feature type="transmembrane region" description="Helical" evidence="1">
    <location>
        <begin position="205"/>
        <end position="232"/>
    </location>
</feature>
<evidence type="ECO:0000313" key="4">
    <source>
        <dbReference type="Proteomes" id="UP001221142"/>
    </source>
</evidence>
<feature type="transmembrane region" description="Helical" evidence="1">
    <location>
        <begin position="253"/>
        <end position="276"/>
    </location>
</feature>
<gene>
    <name evidence="3" type="ORF">FB45DRAFT_999701</name>
</gene>
<proteinExistence type="predicted"/>
<feature type="domain" description="DUF6534" evidence="2">
    <location>
        <begin position="216"/>
        <end position="304"/>
    </location>
</feature>